<dbReference type="AlphaFoldDB" id="A0A0R3SQ23"/>
<reference evidence="3 5" key="3">
    <citation type="submission" date="2019-07" db="EMBL/GenBank/DDBJ databases">
        <authorList>
            <person name="Jastrzebski P J."/>
            <person name="Paukszto L."/>
            <person name="Jastrzebski P J."/>
        </authorList>
    </citation>
    <scope>NUCLEOTIDE SEQUENCE [LARGE SCALE GENOMIC DNA]</scope>
    <source>
        <strain evidence="3 5">WMS-il1</strain>
    </source>
</reference>
<dbReference type="Proteomes" id="UP000274504">
    <property type="component" value="Unassembled WGS sequence"/>
</dbReference>
<dbReference type="WBParaSite" id="HDID_0000713701-mRNA-1">
    <property type="protein sequence ID" value="HDID_0000713701-mRNA-1"/>
    <property type="gene ID" value="HDID_0000713701"/>
</dbReference>
<name>A0A0R3SQ23_HYMDI</name>
<accession>A0A0R3SQ23</accession>
<dbReference type="EMBL" id="UYSG01010907">
    <property type="protein sequence ID" value="VDL59453.1"/>
    <property type="molecule type" value="Genomic_DNA"/>
</dbReference>
<feature type="compositionally biased region" description="Low complexity" evidence="1">
    <location>
        <begin position="18"/>
        <end position="45"/>
    </location>
</feature>
<dbReference type="Proteomes" id="UP000321570">
    <property type="component" value="Unassembled WGS sequence"/>
</dbReference>
<organism evidence="6">
    <name type="scientific">Hymenolepis diminuta</name>
    <name type="common">Rat tapeworm</name>
    <dbReference type="NCBI Taxonomy" id="6216"/>
    <lineage>
        <taxon>Eukaryota</taxon>
        <taxon>Metazoa</taxon>
        <taxon>Spiralia</taxon>
        <taxon>Lophotrochozoa</taxon>
        <taxon>Platyhelminthes</taxon>
        <taxon>Cestoda</taxon>
        <taxon>Eucestoda</taxon>
        <taxon>Cyclophyllidea</taxon>
        <taxon>Hymenolepididae</taxon>
        <taxon>Hymenolepis</taxon>
    </lineage>
</organism>
<feature type="region of interest" description="Disordered" evidence="1">
    <location>
        <begin position="1"/>
        <end position="136"/>
    </location>
</feature>
<protein>
    <submittedName>
        <fullName evidence="6">Similar to</fullName>
    </submittedName>
</protein>
<evidence type="ECO:0000313" key="5">
    <source>
        <dbReference type="Proteomes" id="UP000321570"/>
    </source>
</evidence>
<reference evidence="2 4" key="2">
    <citation type="submission" date="2018-11" db="EMBL/GenBank/DDBJ databases">
        <authorList>
            <consortium name="Pathogen Informatics"/>
        </authorList>
    </citation>
    <scope>NUCLEOTIDE SEQUENCE [LARGE SCALE GENOMIC DNA]</scope>
</reference>
<reference evidence="6" key="1">
    <citation type="submission" date="2017-02" db="UniProtKB">
        <authorList>
            <consortium name="WormBaseParasite"/>
        </authorList>
    </citation>
    <scope>IDENTIFICATION</scope>
</reference>
<proteinExistence type="predicted"/>
<evidence type="ECO:0000256" key="1">
    <source>
        <dbReference type="SAM" id="MobiDB-lite"/>
    </source>
</evidence>
<evidence type="ECO:0000313" key="2">
    <source>
        <dbReference type="EMBL" id="VDL59453.1"/>
    </source>
</evidence>
<evidence type="ECO:0000313" key="4">
    <source>
        <dbReference type="Proteomes" id="UP000274504"/>
    </source>
</evidence>
<dbReference type="EMBL" id="CABIJS010000632">
    <property type="protein sequence ID" value="VUZ54311.1"/>
    <property type="molecule type" value="Genomic_DNA"/>
</dbReference>
<dbReference type="OrthoDB" id="6280324at2759"/>
<evidence type="ECO:0000313" key="6">
    <source>
        <dbReference type="WBParaSite" id="HDID_0000713701-mRNA-1"/>
    </source>
</evidence>
<keyword evidence="5" id="KW-1185">Reference proteome</keyword>
<evidence type="ECO:0000313" key="3">
    <source>
        <dbReference type="EMBL" id="VUZ54311.1"/>
    </source>
</evidence>
<gene>
    <name evidence="2" type="ORF">HDID_LOCUS7135</name>
    <name evidence="3" type="ORF">WMSIL1_LOCUS12404</name>
</gene>
<sequence length="171" mass="18633">MAGIGWNFDDNVSTAPPSSSLVGSGWSSNYAPSPSQNSESQQQPSGRPMGIGFIIEEPSSPMAPQAKAPPRDMNSYYLGPAENPARRSLSVNAPRRPPPRQKNPTSLSFEVATPDGALVNEPGKARSEMNLRPSSRSEAYERGLNDMADLMTTVDIDEAEKRRIRERFALQ</sequence>